<evidence type="ECO:0000313" key="1">
    <source>
        <dbReference type="EMBL" id="MBO1361519.1"/>
    </source>
</evidence>
<organism evidence="1 2">
    <name type="scientific">Acetobacter sacchari</name>
    <dbReference type="NCBI Taxonomy" id="2661687"/>
    <lineage>
        <taxon>Bacteria</taxon>
        <taxon>Pseudomonadati</taxon>
        <taxon>Pseudomonadota</taxon>
        <taxon>Alphaproteobacteria</taxon>
        <taxon>Acetobacterales</taxon>
        <taxon>Acetobacteraceae</taxon>
        <taxon>Acetobacter</taxon>
    </lineage>
</organism>
<dbReference type="Proteomes" id="UP000664771">
    <property type="component" value="Unassembled WGS sequence"/>
</dbReference>
<evidence type="ECO:0000313" key="2">
    <source>
        <dbReference type="Proteomes" id="UP000664771"/>
    </source>
</evidence>
<keyword evidence="2" id="KW-1185">Reference proteome</keyword>
<reference evidence="1 2" key="1">
    <citation type="submission" date="2021-03" db="EMBL/GenBank/DDBJ databases">
        <title>The complete genome sequence of Acetobacter sacchari TBRC 11175.</title>
        <authorList>
            <person name="Charoenyingcharoen P."/>
            <person name="Yukphan P."/>
        </authorList>
    </citation>
    <scope>NUCLEOTIDE SEQUENCE [LARGE SCALE GENOMIC DNA]</scope>
    <source>
        <strain evidence="1 2">TBRC 11175</strain>
    </source>
</reference>
<dbReference type="EMBL" id="JAFVMF010000024">
    <property type="protein sequence ID" value="MBO1361519.1"/>
    <property type="molecule type" value="Genomic_DNA"/>
</dbReference>
<accession>A0ABS3M054</accession>
<proteinExistence type="predicted"/>
<protein>
    <submittedName>
        <fullName evidence="1">Uncharacterized protein</fullName>
    </submittedName>
</protein>
<name>A0ABS3M054_9PROT</name>
<gene>
    <name evidence="1" type="ORF">J2D73_17170</name>
</gene>
<dbReference type="RefSeq" id="WP_207883330.1">
    <property type="nucleotide sequence ID" value="NZ_JAFVMF010000024.1"/>
</dbReference>
<comment type="caution">
    <text evidence="1">The sequence shown here is derived from an EMBL/GenBank/DDBJ whole genome shotgun (WGS) entry which is preliminary data.</text>
</comment>
<sequence>MSPKQQRYGRHVRAVMLDQRWALLPLAARAAWLQLTDIADVMPELRQPGAGRAVSRDELIRLLSARGDELDGALAHLVERQIVEKLSHGFRLKAY</sequence>